<keyword evidence="1" id="KW-0732">Signal</keyword>
<reference evidence="3" key="1">
    <citation type="submission" date="2015-10" db="EMBL/GenBank/DDBJ databases">
        <title>Draft genome sequence of Salegentibacter mishustinae KCTC 12263.</title>
        <authorList>
            <person name="Lin W."/>
            <person name="Zheng Q."/>
        </authorList>
    </citation>
    <scope>NUCLEOTIDE SEQUENCE [LARGE SCALE GENOMIC DNA]</scope>
    <source>
        <strain evidence="3">KCTC 12263</strain>
    </source>
</reference>
<dbReference type="InterPro" id="IPR001466">
    <property type="entry name" value="Beta-lactam-related"/>
</dbReference>
<name>A0A0Q9Z9C1_9FLAO</name>
<protein>
    <submittedName>
        <fullName evidence="3">Serine hydrolase</fullName>
    </submittedName>
</protein>
<evidence type="ECO:0000259" key="2">
    <source>
        <dbReference type="Pfam" id="PF00144"/>
    </source>
</evidence>
<evidence type="ECO:0000313" key="4">
    <source>
        <dbReference type="Proteomes" id="UP000051643"/>
    </source>
</evidence>
<feature type="chain" id="PRO_5006389225" evidence="1">
    <location>
        <begin position="21"/>
        <end position="358"/>
    </location>
</feature>
<evidence type="ECO:0000256" key="1">
    <source>
        <dbReference type="SAM" id="SignalP"/>
    </source>
</evidence>
<accession>A0A0Q9Z9C1</accession>
<gene>
    <name evidence="3" type="ORF">APR42_16250</name>
</gene>
<dbReference type="GO" id="GO:0016787">
    <property type="term" value="F:hydrolase activity"/>
    <property type="evidence" value="ECO:0007669"/>
    <property type="project" value="UniProtKB-KW"/>
</dbReference>
<dbReference type="STRING" id="270918.APR42_16250"/>
<organism evidence="3 4">
    <name type="scientific">Salegentibacter mishustinae</name>
    <dbReference type="NCBI Taxonomy" id="270918"/>
    <lineage>
        <taxon>Bacteria</taxon>
        <taxon>Pseudomonadati</taxon>
        <taxon>Bacteroidota</taxon>
        <taxon>Flavobacteriia</taxon>
        <taxon>Flavobacteriales</taxon>
        <taxon>Flavobacteriaceae</taxon>
        <taxon>Salegentibacter</taxon>
    </lineage>
</organism>
<dbReference type="InterPro" id="IPR050491">
    <property type="entry name" value="AmpC-like"/>
</dbReference>
<dbReference type="AlphaFoldDB" id="A0A0Q9Z9C1"/>
<dbReference type="Gene3D" id="3.40.710.10">
    <property type="entry name" value="DD-peptidase/beta-lactamase superfamily"/>
    <property type="match status" value="1"/>
</dbReference>
<dbReference type="RefSeq" id="WP_057481301.1">
    <property type="nucleotide sequence ID" value="NZ_BMWR01000011.1"/>
</dbReference>
<keyword evidence="3" id="KW-0378">Hydrolase</keyword>
<dbReference type="InterPro" id="IPR012338">
    <property type="entry name" value="Beta-lactam/transpept-like"/>
</dbReference>
<keyword evidence="4" id="KW-1185">Reference proteome</keyword>
<evidence type="ECO:0000313" key="3">
    <source>
        <dbReference type="EMBL" id="KRG29563.1"/>
    </source>
</evidence>
<dbReference type="Pfam" id="PF00144">
    <property type="entry name" value="Beta-lactamase"/>
    <property type="match status" value="1"/>
</dbReference>
<dbReference type="PANTHER" id="PTHR46825">
    <property type="entry name" value="D-ALANYL-D-ALANINE-CARBOXYPEPTIDASE/ENDOPEPTIDASE AMPH"/>
    <property type="match status" value="1"/>
</dbReference>
<dbReference type="PANTHER" id="PTHR46825:SF9">
    <property type="entry name" value="BETA-LACTAMASE-RELATED DOMAIN-CONTAINING PROTEIN"/>
    <property type="match status" value="1"/>
</dbReference>
<feature type="domain" description="Beta-lactamase-related" evidence="2">
    <location>
        <begin position="39"/>
        <end position="340"/>
    </location>
</feature>
<proteinExistence type="predicted"/>
<feature type="signal peptide" evidence="1">
    <location>
        <begin position="1"/>
        <end position="20"/>
    </location>
</feature>
<dbReference type="Proteomes" id="UP000051643">
    <property type="component" value="Unassembled WGS sequence"/>
</dbReference>
<dbReference type="SUPFAM" id="SSF56601">
    <property type="entry name" value="beta-lactamase/transpeptidase-like"/>
    <property type="match status" value="1"/>
</dbReference>
<comment type="caution">
    <text evidence="3">The sequence shown here is derived from an EMBL/GenBank/DDBJ whole genome shotgun (WGS) entry which is preliminary data.</text>
</comment>
<sequence>MKVKILLLFTLIFTSTYSQSTNSQIKNYLDSVDDSDFSGAILVAQKDKIIAERAYGFSSIEYDAENKTDTKFNIASITKMFTAVAALQLYEQGKIALKKPIGEYLPDYPNKTVRNSVTVHQLLTHTSGFNNFYVTDLDKIRHLEYEEISDFVPLFVNDTLLSKPGTRYDYSGTGFVVLGLIVEKVSGENYYDYIRKHILEPSDMMATSEIQVDSIVKNKASGYTSQFGQNKALKKNEYYLTKASPAGFYYSTTEDLFKFSKALRNHKLLNKETTDLMLEPKVKGYNTYLGYGIDIDNRYNQTIIGHSGGWYGIHCELMDFMEDDYTVVILSNIDDGGKKGASKVADFFKNLLADKELN</sequence>
<dbReference type="OrthoDB" id="9793489at2"/>
<dbReference type="EMBL" id="LKTP01000008">
    <property type="protein sequence ID" value="KRG29563.1"/>
    <property type="molecule type" value="Genomic_DNA"/>
</dbReference>